<evidence type="ECO:0000313" key="5">
    <source>
        <dbReference type="RefSeq" id="XP_033582024.1"/>
    </source>
</evidence>
<keyword evidence="1" id="KW-0472">Membrane</keyword>
<reference evidence="5" key="3">
    <citation type="submission" date="2025-04" db="UniProtKB">
        <authorList>
            <consortium name="RefSeq"/>
        </authorList>
    </citation>
    <scope>IDENTIFICATION</scope>
    <source>
        <strain evidence="5">CBS 304.34</strain>
    </source>
</reference>
<feature type="transmembrane region" description="Helical" evidence="1">
    <location>
        <begin position="83"/>
        <end position="103"/>
    </location>
</feature>
<organism evidence="3">
    <name type="scientific">Mytilinidion resinicola</name>
    <dbReference type="NCBI Taxonomy" id="574789"/>
    <lineage>
        <taxon>Eukaryota</taxon>
        <taxon>Fungi</taxon>
        <taxon>Dikarya</taxon>
        <taxon>Ascomycota</taxon>
        <taxon>Pezizomycotina</taxon>
        <taxon>Dothideomycetes</taxon>
        <taxon>Pleosporomycetidae</taxon>
        <taxon>Mytilinidiales</taxon>
        <taxon>Mytilinidiaceae</taxon>
        <taxon>Mytilinidion</taxon>
    </lineage>
</organism>
<evidence type="ECO:0000256" key="2">
    <source>
        <dbReference type="SAM" id="SignalP"/>
    </source>
</evidence>
<keyword evidence="4" id="KW-1185">Reference proteome</keyword>
<dbReference type="RefSeq" id="XP_033582024.1">
    <property type="nucleotide sequence ID" value="XM_033719059.1"/>
</dbReference>
<accession>A0A6A6Z233</accession>
<keyword evidence="2" id="KW-0732">Signal</keyword>
<name>A0A6A6Z233_9PEZI</name>
<sequence>MSLKLLRLLPLLSQTLSVGYAIDEIIFLGSWMQPSLRARTNANLPPWFKIWVGRGFWVIVLGYPFTWTVSGLNFLFDRAALSASGAATWYAVGTVLSAAHMLYGKKALGLLNDISNDVPKGNSAHSMEVWLKMHWQRTLVTDLPAWICFIAGFLIAHEAA</sequence>
<keyword evidence="1" id="KW-0812">Transmembrane</keyword>
<protein>
    <recommendedName>
        <fullName evidence="6">DUF1772-domain-containing protein</fullName>
    </recommendedName>
</protein>
<evidence type="ECO:0008006" key="6">
    <source>
        <dbReference type="Google" id="ProtNLM"/>
    </source>
</evidence>
<gene>
    <name evidence="3 5" type="ORF">BDZ99DRAFT_459004</name>
</gene>
<feature type="transmembrane region" description="Helical" evidence="1">
    <location>
        <begin position="55"/>
        <end position="76"/>
    </location>
</feature>
<evidence type="ECO:0000313" key="4">
    <source>
        <dbReference type="Proteomes" id="UP000504636"/>
    </source>
</evidence>
<dbReference type="GeneID" id="54459952"/>
<feature type="transmembrane region" description="Helical" evidence="1">
    <location>
        <begin position="135"/>
        <end position="156"/>
    </location>
</feature>
<dbReference type="EMBL" id="MU003694">
    <property type="protein sequence ID" value="KAF2815060.1"/>
    <property type="molecule type" value="Genomic_DNA"/>
</dbReference>
<feature type="chain" id="PRO_5044629554" description="DUF1772-domain-containing protein" evidence="2">
    <location>
        <begin position="22"/>
        <end position="160"/>
    </location>
</feature>
<dbReference type="AlphaFoldDB" id="A0A6A6Z233"/>
<dbReference type="Proteomes" id="UP000504636">
    <property type="component" value="Unplaced"/>
</dbReference>
<evidence type="ECO:0000256" key="1">
    <source>
        <dbReference type="SAM" id="Phobius"/>
    </source>
</evidence>
<proteinExistence type="predicted"/>
<keyword evidence="1" id="KW-1133">Transmembrane helix</keyword>
<reference evidence="5" key="2">
    <citation type="submission" date="2020-04" db="EMBL/GenBank/DDBJ databases">
        <authorList>
            <consortium name="NCBI Genome Project"/>
        </authorList>
    </citation>
    <scope>NUCLEOTIDE SEQUENCE</scope>
    <source>
        <strain evidence="5">CBS 304.34</strain>
    </source>
</reference>
<dbReference type="OrthoDB" id="1523883at2759"/>
<feature type="signal peptide" evidence="2">
    <location>
        <begin position="1"/>
        <end position="21"/>
    </location>
</feature>
<reference evidence="3 5" key="1">
    <citation type="journal article" date="2020" name="Stud. Mycol.">
        <title>101 Dothideomycetes genomes: a test case for predicting lifestyles and emergence of pathogens.</title>
        <authorList>
            <person name="Haridas S."/>
            <person name="Albert R."/>
            <person name="Binder M."/>
            <person name="Bloem J."/>
            <person name="Labutti K."/>
            <person name="Salamov A."/>
            <person name="Andreopoulos B."/>
            <person name="Baker S."/>
            <person name="Barry K."/>
            <person name="Bills G."/>
            <person name="Bluhm B."/>
            <person name="Cannon C."/>
            <person name="Castanera R."/>
            <person name="Culley D."/>
            <person name="Daum C."/>
            <person name="Ezra D."/>
            <person name="Gonzalez J."/>
            <person name="Henrissat B."/>
            <person name="Kuo A."/>
            <person name="Liang C."/>
            <person name="Lipzen A."/>
            <person name="Lutzoni F."/>
            <person name="Magnuson J."/>
            <person name="Mondo S."/>
            <person name="Nolan M."/>
            <person name="Ohm R."/>
            <person name="Pangilinan J."/>
            <person name="Park H.-J."/>
            <person name="Ramirez L."/>
            <person name="Alfaro M."/>
            <person name="Sun H."/>
            <person name="Tritt A."/>
            <person name="Yoshinaga Y."/>
            <person name="Zwiers L.-H."/>
            <person name="Turgeon B."/>
            <person name="Goodwin S."/>
            <person name="Spatafora J."/>
            <person name="Crous P."/>
            <person name="Grigoriev I."/>
        </authorList>
    </citation>
    <scope>NUCLEOTIDE SEQUENCE</scope>
    <source>
        <strain evidence="3 5">CBS 304.34</strain>
    </source>
</reference>
<evidence type="ECO:0000313" key="3">
    <source>
        <dbReference type="EMBL" id="KAF2815060.1"/>
    </source>
</evidence>